<dbReference type="RefSeq" id="XP_037881918.1">
    <property type="nucleotide sequence ID" value="XM_038025990.1"/>
</dbReference>
<dbReference type="KEGG" id="gfs:119632857"/>
<sequence>MNKVTKPTDWYYTETNPTCKTPKTTTQDMLEKGILVGAGQKGSHCRQLNFQSYPVSDADLIKKRSEAEKTKVAITTSYKRDFTLHYPPLCGPLEREFIPDTLFNRRPLADFPSPDVTNLKFMDDHFVHLSEHRKKFNFLRQLRNAHHPLI</sequence>
<proteinExistence type="predicted"/>
<dbReference type="GeneID" id="119632857"/>
<name>A0A8U0W9Q1_9MUSC</name>
<reference evidence="2" key="1">
    <citation type="submission" date="2025-08" db="UniProtKB">
        <authorList>
            <consortium name="RefSeq"/>
        </authorList>
    </citation>
    <scope>IDENTIFICATION</scope>
    <source>
        <tissue evidence="2">Whole body pupa</tissue>
    </source>
</reference>
<dbReference type="Proteomes" id="UP000092443">
    <property type="component" value="Unplaced"/>
</dbReference>
<gene>
    <name evidence="2" type="primary">LOC119632857</name>
</gene>
<evidence type="ECO:0000313" key="1">
    <source>
        <dbReference type="Proteomes" id="UP000092443"/>
    </source>
</evidence>
<protein>
    <submittedName>
        <fullName evidence="2">Uncharacterized protein LOC119632857</fullName>
    </submittedName>
</protein>
<dbReference type="AlphaFoldDB" id="A0A8U0W9Q1"/>
<keyword evidence="1" id="KW-1185">Reference proteome</keyword>
<organism evidence="1 2">
    <name type="scientific">Glossina fuscipes</name>
    <dbReference type="NCBI Taxonomy" id="7396"/>
    <lineage>
        <taxon>Eukaryota</taxon>
        <taxon>Metazoa</taxon>
        <taxon>Ecdysozoa</taxon>
        <taxon>Arthropoda</taxon>
        <taxon>Hexapoda</taxon>
        <taxon>Insecta</taxon>
        <taxon>Pterygota</taxon>
        <taxon>Neoptera</taxon>
        <taxon>Endopterygota</taxon>
        <taxon>Diptera</taxon>
        <taxon>Brachycera</taxon>
        <taxon>Muscomorpha</taxon>
        <taxon>Hippoboscoidea</taxon>
        <taxon>Glossinidae</taxon>
        <taxon>Glossina</taxon>
    </lineage>
</organism>
<evidence type="ECO:0000313" key="2">
    <source>
        <dbReference type="RefSeq" id="XP_037881918.1"/>
    </source>
</evidence>
<accession>A0A8U0W9Q1</accession>